<proteinExistence type="inferred from homology"/>
<dbReference type="Gene3D" id="3.40.605.10">
    <property type="entry name" value="Aldehyde Dehydrogenase, Chain A, domain 1"/>
    <property type="match status" value="1"/>
</dbReference>
<dbReference type="SUPFAM" id="SSF53720">
    <property type="entry name" value="ALDH-like"/>
    <property type="match status" value="1"/>
</dbReference>
<name>A0A8T3UZI9_9ARCH</name>
<protein>
    <submittedName>
        <fullName evidence="4">Aldehyde dehydrogenase family protein</fullName>
    </submittedName>
</protein>
<dbReference type="Proteomes" id="UP000763484">
    <property type="component" value="Unassembled WGS sequence"/>
</dbReference>
<feature type="non-terminal residue" evidence="4">
    <location>
        <position position="197"/>
    </location>
</feature>
<evidence type="ECO:0000313" key="4">
    <source>
        <dbReference type="EMBL" id="MBE5728145.1"/>
    </source>
</evidence>
<dbReference type="InterPro" id="IPR016161">
    <property type="entry name" value="Ald_DH/histidinol_DH"/>
</dbReference>
<evidence type="ECO:0000256" key="1">
    <source>
        <dbReference type="ARBA" id="ARBA00009986"/>
    </source>
</evidence>
<dbReference type="PANTHER" id="PTHR42991:SF1">
    <property type="entry name" value="ALDEHYDE DEHYDROGENASE"/>
    <property type="match status" value="1"/>
</dbReference>
<dbReference type="GO" id="GO:0008911">
    <property type="term" value="F:lactaldehyde dehydrogenase (NAD+) activity"/>
    <property type="evidence" value="ECO:0007669"/>
    <property type="project" value="TreeGrafter"/>
</dbReference>
<organism evidence="4 5">
    <name type="scientific">Candidatus Acidifodinimicrobium mancum</name>
    <dbReference type="NCBI Taxonomy" id="2898728"/>
    <lineage>
        <taxon>Archaea</taxon>
        <taxon>Candidatus Parvarchaeota</taxon>
        <taxon>Candidatus Acidifodinimicrobiaceae</taxon>
        <taxon>Candidatus Acidifodinimicrobium</taxon>
    </lineage>
</organism>
<gene>
    <name evidence="4" type="ORF">IHE50_01885</name>
</gene>
<sequence>MVELNLSEGFSEIYTPGEFKRLKLFISGKWVETKDKFDLISPIDNKKLAEISSASKEDVDLAVKYAVDSKHKIRDLPAIDRIELINKFRLELQKYKSDIVDTLVKEAGKARRSAEGEFNATIERMRLSMEDSRRIMGEYIPGDWSSDTSQKIALVIREPLGVVLGISPFNYPFYTSMAKVIPALLSGNSVIIKPPSA</sequence>
<comment type="caution">
    <text evidence="4">The sequence shown here is derived from an EMBL/GenBank/DDBJ whole genome shotgun (WGS) entry which is preliminary data.</text>
</comment>
<dbReference type="InterPro" id="IPR051020">
    <property type="entry name" value="ALDH-related_metabolic_enz"/>
</dbReference>
<feature type="domain" description="Aldehyde dehydrogenase" evidence="3">
    <location>
        <begin position="30"/>
        <end position="196"/>
    </location>
</feature>
<keyword evidence="2" id="KW-0560">Oxidoreductase</keyword>
<reference evidence="4 5" key="1">
    <citation type="submission" date="2020-09" db="EMBL/GenBank/DDBJ databases">
        <title>Genomic characterization of a novel Parvarchaeota family in acid mine drainage sediments.</title>
        <authorList>
            <person name="Luo Z.-H."/>
        </authorList>
    </citation>
    <scope>NUCLEOTIDE SEQUENCE [LARGE SCALE GENOMIC DNA]</scope>
    <source>
        <strain evidence="4">TL1-5_bins.178</strain>
    </source>
</reference>
<evidence type="ECO:0000259" key="3">
    <source>
        <dbReference type="Pfam" id="PF00171"/>
    </source>
</evidence>
<dbReference type="Pfam" id="PF00171">
    <property type="entry name" value="Aldedh"/>
    <property type="match status" value="1"/>
</dbReference>
<accession>A0A8T3UZI9</accession>
<evidence type="ECO:0000313" key="5">
    <source>
        <dbReference type="Proteomes" id="UP000763484"/>
    </source>
</evidence>
<comment type="similarity">
    <text evidence="1">Belongs to the aldehyde dehydrogenase family.</text>
</comment>
<evidence type="ECO:0000256" key="2">
    <source>
        <dbReference type="ARBA" id="ARBA00023002"/>
    </source>
</evidence>
<dbReference type="PANTHER" id="PTHR42991">
    <property type="entry name" value="ALDEHYDE DEHYDROGENASE"/>
    <property type="match status" value="1"/>
</dbReference>
<dbReference type="InterPro" id="IPR016162">
    <property type="entry name" value="Ald_DH_N"/>
</dbReference>
<dbReference type="EMBL" id="JADFAQ010000025">
    <property type="protein sequence ID" value="MBE5728145.1"/>
    <property type="molecule type" value="Genomic_DNA"/>
</dbReference>
<dbReference type="InterPro" id="IPR015590">
    <property type="entry name" value="Aldehyde_DH_dom"/>
</dbReference>
<dbReference type="AlphaFoldDB" id="A0A8T3UZI9"/>